<evidence type="ECO:0008006" key="6">
    <source>
        <dbReference type="Google" id="ProtNLM"/>
    </source>
</evidence>
<dbReference type="SUPFAM" id="SSF50630">
    <property type="entry name" value="Acid proteases"/>
    <property type="match status" value="1"/>
</dbReference>
<dbReference type="KEGG" id="ppul:RO07_22705"/>
<dbReference type="GO" id="GO:0006508">
    <property type="term" value="P:proteolysis"/>
    <property type="evidence" value="ECO:0007669"/>
    <property type="project" value="InterPro"/>
</dbReference>
<dbReference type="CDD" id="cd05483">
    <property type="entry name" value="retropepsin_like_bacteria"/>
    <property type="match status" value="1"/>
</dbReference>
<gene>
    <name evidence="3" type="ORF">NCTC13159_04782</name>
    <name evidence="2" type="ORF">RO07_22705</name>
</gene>
<sequence length="298" mass="32777">MKVAPIALVLASLAYLAPTHAAGIQDRNDLSGYLISHGALVLPYTLDSDGQMNAGAVLCSSAQKCLGSSLQYDLGDLDNNINDELKENLSLTGNEKTLNKLYLGPLAPLSDLPISFRNRKGQGSYIGARWMEKLALWFNFGAREVYGNVQPGTFEGYMKESELHYRMIPLKTFDAYRYLIVSINGKTPVNFLIDTGAPRSLIDRNYAESLGLGASNKQCLRMSSQAGETRACPTHDVVSLKAENEPLSVYLPAGFIELELNFVVPPLHIKGILGMDWLERNAAIMSLQEDRLYVPAMN</sequence>
<evidence type="ECO:0000256" key="1">
    <source>
        <dbReference type="SAM" id="SignalP"/>
    </source>
</evidence>
<dbReference type="EMBL" id="UGSJ01000001">
    <property type="protein sequence ID" value="SUA93224.1"/>
    <property type="molecule type" value="Genomic_DNA"/>
</dbReference>
<dbReference type="Gene3D" id="2.40.70.10">
    <property type="entry name" value="Acid Proteases"/>
    <property type="match status" value="1"/>
</dbReference>
<evidence type="ECO:0000313" key="4">
    <source>
        <dbReference type="Proteomes" id="UP000035086"/>
    </source>
</evidence>
<evidence type="ECO:0000313" key="2">
    <source>
        <dbReference type="EMBL" id="AJC22579.1"/>
    </source>
</evidence>
<reference evidence="4" key="1">
    <citation type="submission" date="2014-12" db="EMBL/GenBank/DDBJ databases">
        <title>Complete Genome Sequencing of Pandoraea pulmonicola DSM 16583.</title>
        <authorList>
            <person name="Chan K.-G."/>
        </authorList>
    </citation>
    <scope>NUCLEOTIDE SEQUENCE [LARGE SCALE GENOMIC DNA]</scope>
    <source>
        <strain evidence="4">DSM 16583</strain>
    </source>
</reference>
<protein>
    <recommendedName>
        <fullName evidence="6">Aspartyl protease</fullName>
    </recommendedName>
</protein>
<keyword evidence="4" id="KW-1185">Reference proteome</keyword>
<dbReference type="Proteomes" id="UP000035086">
    <property type="component" value="Chromosome"/>
</dbReference>
<feature type="signal peptide" evidence="1">
    <location>
        <begin position="1"/>
        <end position="21"/>
    </location>
</feature>
<feature type="chain" id="PRO_5042574158" description="Aspartyl protease" evidence="1">
    <location>
        <begin position="22"/>
        <end position="298"/>
    </location>
</feature>
<reference evidence="3 5" key="3">
    <citation type="submission" date="2018-06" db="EMBL/GenBank/DDBJ databases">
        <authorList>
            <consortium name="Pathogen Informatics"/>
            <person name="Doyle S."/>
        </authorList>
    </citation>
    <scope>NUCLEOTIDE SEQUENCE [LARGE SCALE GENOMIC DNA]</scope>
    <source>
        <strain evidence="3 5">NCTC13159</strain>
    </source>
</reference>
<dbReference type="InterPro" id="IPR034122">
    <property type="entry name" value="Retropepsin-like_bacterial"/>
</dbReference>
<dbReference type="Pfam" id="PF13650">
    <property type="entry name" value="Asp_protease_2"/>
    <property type="match status" value="1"/>
</dbReference>
<dbReference type="PROSITE" id="PS00141">
    <property type="entry name" value="ASP_PROTEASE"/>
    <property type="match status" value="1"/>
</dbReference>
<organism evidence="3 5">
    <name type="scientific">Pandoraea pulmonicola</name>
    <dbReference type="NCBI Taxonomy" id="93221"/>
    <lineage>
        <taxon>Bacteria</taxon>
        <taxon>Pseudomonadati</taxon>
        <taxon>Pseudomonadota</taxon>
        <taxon>Betaproteobacteria</taxon>
        <taxon>Burkholderiales</taxon>
        <taxon>Burkholderiaceae</taxon>
        <taxon>Pandoraea</taxon>
    </lineage>
</organism>
<dbReference type="Proteomes" id="UP000254589">
    <property type="component" value="Unassembled WGS sequence"/>
</dbReference>
<proteinExistence type="predicted"/>
<dbReference type="EMBL" id="CP010310">
    <property type="protein sequence ID" value="AJC22579.1"/>
    <property type="molecule type" value="Genomic_DNA"/>
</dbReference>
<dbReference type="InterPro" id="IPR021109">
    <property type="entry name" value="Peptidase_aspartic_dom_sf"/>
</dbReference>
<dbReference type="RefSeq" id="WP_039411658.1">
    <property type="nucleotide sequence ID" value="NZ_CP010310.2"/>
</dbReference>
<dbReference type="AlphaFoldDB" id="A0AAJ4ZH04"/>
<dbReference type="InterPro" id="IPR001969">
    <property type="entry name" value="Aspartic_peptidase_AS"/>
</dbReference>
<keyword evidence="1" id="KW-0732">Signal</keyword>
<reference evidence="2" key="2">
    <citation type="submission" date="2016-11" db="EMBL/GenBank/DDBJ databases">
        <title>Complete Genome Sequencing of Pandoraea pulmonicola DSM 16583.</title>
        <authorList>
            <person name="Chan K.-G."/>
        </authorList>
    </citation>
    <scope>NUCLEOTIDE SEQUENCE</scope>
    <source>
        <strain evidence="2">DSM 16583</strain>
    </source>
</reference>
<evidence type="ECO:0000313" key="5">
    <source>
        <dbReference type="Proteomes" id="UP000254589"/>
    </source>
</evidence>
<evidence type="ECO:0000313" key="3">
    <source>
        <dbReference type="EMBL" id="SUA93224.1"/>
    </source>
</evidence>
<accession>A0AAJ4ZH04</accession>
<name>A0AAJ4ZH04_PANPU</name>
<dbReference type="GO" id="GO:0004190">
    <property type="term" value="F:aspartic-type endopeptidase activity"/>
    <property type="evidence" value="ECO:0007669"/>
    <property type="project" value="InterPro"/>
</dbReference>